<evidence type="ECO:0000256" key="1">
    <source>
        <dbReference type="SAM" id="Coils"/>
    </source>
</evidence>
<keyword evidence="1" id="KW-0175">Coiled coil</keyword>
<comment type="caution">
    <text evidence="3">The sequence shown here is derived from an EMBL/GenBank/DDBJ whole genome shotgun (WGS) entry which is preliminary data.</text>
</comment>
<evidence type="ECO:0000256" key="2">
    <source>
        <dbReference type="SAM" id="MobiDB-lite"/>
    </source>
</evidence>
<name>A0A9W8M9V1_9AGAR</name>
<sequence length="512" mass="57783">MSSATHHLQSLYASNRPPSPQEASVAAESLQFCDQKLKVVDTRITALDRELEELKAQRSIIEGERHRYADILSAHRLLPPEIIGRFMESACMDDSDDESESSQNWGTHQQILPYMLVSREWYQTACGVAHFWTELVMDLANSSSEDIREIILKAMDRSARTTGLPISLKIAFSAAGPASTQIVDFIHFLISRLGLFSLRLYVDSISDLQLLNSLFCHPPSSSALLWPTLHTLRISIKSADIIDAESELFIPPTNFPLLRTVAVSSPYIIFPSYQMPCSNLMRLDLGPLYEFGPQQCVNILGAFTNLRSLRLHMPYLYALSDDPNIPVTILPHLTHLHIESARQSVPGRFFPLVKLPSLQSCIYTISSSGKYSSLIIGQLTKLFVRSGCSESMEYLELDLGYESFYRVRALDDLLLEVPRLTTLKLSGFRMEMHALQNVPLSVRELSINLSLHILDENRGAFVKYLHSRFDTSSDHPLKARLHFVNTRDTFAVRERLDPLKNKVGSSLDVVMD</sequence>
<proteinExistence type="predicted"/>
<dbReference type="AlphaFoldDB" id="A0A9W8M9V1"/>
<organism evidence="3 4">
    <name type="scientific">Candolleomyces eurysporus</name>
    <dbReference type="NCBI Taxonomy" id="2828524"/>
    <lineage>
        <taxon>Eukaryota</taxon>
        <taxon>Fungi</taxon>
        <taxon>Dikarya</taxon>
        <taxon>Basidiomycota</taxon>
        <taxon>Agaricomycotina</taxon>
        <taxon>Agaricomycetes</taxon>
        <taxon>Agaricomycetidae</taxon>
        <taxon>Agaricales</taxon>
        <taxon>Agaricineae</taxon>
        <taxon>Psathyrellaceae</taxon>
        <taxon>Candolleomyces</taxon>
    </lineage>
</organism>
<feature type="compositionally biased region" description="Polar residues" evidence="2">
    <location>
        <begin position="1"/>
        <end position="13"/>
    </location>
</feature>
<feature type="coiled-coil region" evidence="1">
    <location>
        <begin position="37"/>
        <end position="64"/>
    </location>
</feature>
<evidence type="ECO:0000313" key="3">
    <source>
        <dbReference type="EMBL" id="KAJ2924155.1"/>
    </source>
</evidence>
<accession>A0A9W8M9V1</accession>
<dbReference type="Proteomes" id="UP001140091">
    <property type="component" value="Unassembled WGS sequence"/>
</dbReference>
<keyword evidence="4" id="KW-1185">Reference proteome</keyword>
<dbReference type="EMBL" id="JANBPK010001242">
    <property type="protein sequence ID" value="KAJ2924155.1"/>
    <property type="molecule type" value="Genomic_DNA"/>
</dbReference>
<feature type="region of interest" description="Disordered" evidence="2">
    <location>
        <begin position="1"/>
        <end position="24"/>
    </location>
</feature>
<evidence type="ECO:0000313" key="4">
    <source>
        <dbReference type="Proteomes" id="UP001140091"/>
    </source>
</evidence>
<evidence type="ECO:0008006" key="5">
    <source>
        <dbReference type="Google" id="ProtNLM"/>
    </source>
</evidence>
<dbReference type="OrthoDB" id="10337811at2759"/>
<reference evidence="3" key="1">
    <citation type="submission" date="2022-06" db="EMBL/GenBank/DDBJ databases">
        <title>Genome Sequence of Candolleomyces eurysporus.</title>
        <authorList>
            <person name="Buettner E."/>
        </authorList>
    </citation>
    <scope>NUCLEOTIDE SEQUENCE</scope>
    <source>
        <strain evidence="3">VTCC 930004</strain>
    </source>
</reference>
<protein>
    <recommendedName>
        <fullName evidence="5">F-box domain-containing protein</fullName>
    </recommendedName>
</protein>
<feature type="non-terminal residue" evidence="3">
    <location>
        <position position="512"/>
    </location>
</feature>
<gene>
    <name evidence="3" type="ORF">H1R20_g12934</name>
</gene>